<evidence type="ECO:0000256" key="1">
    <source>
        <dbReference type="ARBA" id="ARBA00004651"/>
    </source>
</evidence>
<evidence type="ECO:0000256" key="6">
    <source>
        <dbReference type="RuleBase" id="RU363054"/>
    </source>
</evidence>
<evidence type="ECO:0000259" key="7">
    <source>
        <dbReference type="PROSITE" id="PS50928"/>
    </source>
</evidence>
<dbReference type="InterPro" id="IPR035906">
    <property type="entry name" value="MetI-like_sf"/>
</dbReference>
<keyword evidence="5" id="KW-0813">Transport</keyword>
<dbReference type="PANTHER" id="PTHR42727:SF1">
    <property type="entry name" value="PHOSPHATE TRANSPORT SYSTEM PERMEASE"/>
    <property type="match status" value="1"/>
</dbReference>
<reference evidence="8 9" key="1">
    <citation type="submission" date="2019-02" db="EMBL/GenBank/DDBJ databases">
        <title>Deep-cultivation of Planctomycetes and their phenomic and genomic characterization uncovers novel biology.</title>
        <authorList>
            <person name="Wiegand S."/>
            <person name="Jogler M."/>
            <person name="Boedeker C."/>
            <person name="Pinto D."/>
            <person name="Vollmers J."/>
            <person name="Rivas-Marin E."/>
            <person name="Kohn T."/>
            <person name="Peeters S.H."/>
            <person name="Heuer A."/>
            <person name="Rast P."/>
            <person name="Oberbeckmann S."/>
            <person name="Bunk B."/>
            <person name="Jeske O."/>
            <person name="Meyerdierks A."/>
            <person name="Storesund J.E."/>
            <person name="Kallscheuer N."/>
            <person name="Luecker S."/>
            <person name="Lage O.M."/>
            <person name="Pohl T."/>
            <person name="Merkel B.J."/>
            <person name="Hornburger P."/>
            <person name="Mueller R.-W."/>
            <person name="Bruemmer F."/>
            <person name="Labrenz M."/>
            <person name="Spormann A.M."/>
            <person name="Op den Camp H."/>
            <person name="Overmann J."/>
            <person name="Amann R."/>
            <person name="Jetten M.S.M."/>
            <person name="Mascher T."/>
            <person name="Medema M.H."/>
            <person name="Devos D.P."/>
            <person name="Kaster A.-K."/>
            <person name="Ovreas L."/>
            <person name="Rohde M."/>
            <person name="Galperin M.Y."/>
            <person name="Jogler C."/>
        </authorList>
    </citation>
    <scope>NUCLEOTIDE SEQUENCE [LARGE SCALE GENOMIC DNA]</scope>
    <source>
        <strain evidence="8 9">K23_9</strain>
    </source>
</reference>
<evidence type="ECO:0000256" key="5">
    <source>
        <dbReference type="RuleBase" id="RU363032"/>
    </source>
</evidence>
<evidence type="ECO:0000313" key="8">
    <source>
        <dbReference type="EMBL" id="QDT08585.1"/>
    </source>
</evidence>
<dbReference type="SUPFAM" id="SSF161098">
    <property type="entry name" value="MetI-like"/>
    <property type="match status" value="1"/>
</dbReference>
<dbReference type="CDD" id="cd06261">
    <property type="entry name" value="TM_PBP2"/>
    <property type="match status" value="1"/>
</dbReference>
<dbReference type="GO" id="GO:0006817">
    <property type="term" value="P:phosphate ion transport"/>
    <property type="evidence" value="ECO:0007669"/>
    <property type="project" value="UniProtKB-KW"/>
</dbReference>
<feature type="transmembrane region" description="Helical" evidence="5">
    <location>
        <begin position="93"/>
        <end position="117"/>
    </location>
</feature>
<keyword evidence="4 5" id="KW-0472">Membrane</keyword>
<comment type="similarity">
    <text evidence="6">Belongs to the binding-protein-dependent transport system permease family. CysTW subfamily.</text>
</comment>
<dbReference type="NCBIfam" id="TIGR02138">
    <property type="entry name" value="phosphate_pstC"/>
    <property type="match status" value="1"/>
</dbReference>
<keyword evidence="2 5" id="KW-0812">Transmembrane</keyword>
<dbReference type="RefSeq" id="WP_145416106.1">
    <property type="nucleotide sequence ID" value="NZ_CP036526.1"/>
</dbReference>
<feature type="transmembrane region" description="Helical" evidence="5">
    <location>
        <begin position="170"/>
        <end position="191"/>
    </location>
</feature>
<dbReference type="InterPro" id="IPR000515">
    <property type="entry name" value="MetI-like"/>
</dbReference>
<proteinExistence type="inferred from homology"/>
<accession>A0A517NN82</accession>
<keyword evidence="6" id="KW-1003">Cell membrane</keyword>
<feature type="transmembrane region" description="Helical" evidence="5">
    <location>
        <begin position="138"/>
        <end position="158"/>
    </location>
</feature>
<dbReference type="Gene3D" id="1.10.3720.10">
    <property type="entry name" value="MetI-like"/>
    <property type="match status" value="1"/>
</dbReference>
<dbReference type="PROSITE" id="PS50928">
    <property type="entry name" value="ABC_TM1"/>
    <property type="match status" value="1"/>
</dbReference>
<sequence>MATASLSSDQPRDITRIVHHPSRRRSRTAAVLRDRLVRSLLFCCAAMSVLITFTIIAVLFRESARFFQMQGVTLGGFFGSTKWSPLFTGDIGIWPLVSGTLLVTVVAMAVALPLGLITAIYLSEYAPARIRSILKPTLEILAGIPTVVYGYFALTVITPGLKFFHEGFNIYNAFSAGLAVGILCLPTVCSLTEDALRAVPRSLRDASYGLGGTRFDVSTKVVVPAALSGIVSAFLLAIARAIGETMIVALACGATARMAIDPRQEAQTMTGWMVQMALGDASHESVEYFSMYAVAAVLFVITFSLTVFGNIVRKRFREEYQ</sequence>
<dbReference type="AlphaFoldDB" id="A0A517NN82"/>
<protein>
    <recommendedName>
        <fullName evidence="6">Phosphate transport system permease protein</fullName>
    </recommendedName>
</protein>
<comment type="function">
    <text evidence="6">Part of the binding-protein-dependent transport system for phosphate; probably responsible for the translocation of the substrate across the membrane.</text>
</comment>
<dbReference type="GO" id="GO:0005315">
    <property type="term" value="F:phosphate transmembrane transporter activity"/>
    <property type="evidence" value="ECO:0007669"/>
    <property type="project" value="InterPro"/>
</dbReference>
<feature type="transmembrane region" description="Helical" evidence="5">
    <location>
        <begin position="40"/>
        <end position="60"/>
    </location>
</feature>
<evidence type="ECO:0000256" key="3">
    <source>
        <dbReference type="ARBA" id="ARBA00022989"/>
    </source>
</evidence>
<dbReference type="GO" id="GO:0005886">
    <property type="term" value="C:plasma membrane"/>
    <property type="evidence" value="ECO:0007669"/>
    <property type="project" value="UniProtKB-SubCell"/>
</dbReference>
<dbReference type="InterPro" id="IPR011864">
    <property type="entry name" value="Phosphate_PstC"/>
</dbReference>
<feature type="domain" description="ABC transmembrane type-1" evidence="7">
    <location>
        <begin position="97"/>
        <end position="309"/>
    </location>
</feature>
<evidence type="ECO:0000256" key="4">
    <source>
        <dbReference type="ARBA" id="ARBA00023136"/>
    </source>
</evidence>
<keyword evidence="3 5" id="KW-1133">Transmembrane helix</keyword>
<feature type="transmembrane region" description="Helical" evidence="5">
    <location>
        <begin position="221"/>
        <end position="242"/>
    </location>
</feature>
<evidence type="ECO:0000256" key="2">
    <source>
        <dbReference type="ARBA" id="ARBA00022692"/>
    </source>
</evidence>
<keyword evidence="9" id="KW-1185">Reference proteome</keyword>
<comment type="subcellular location">
    <subcellularLocation>
        <location evidence="1 5">Cell membrane</location>
        <topology evidence="1 5">Multi-pass membrane protein</topology>
    </subcellularLocation>
</comment>
<dbReference type="Proteomes" id="UP000319817">
    <property type="component" value="Chromosome"/>
</dbReference>
<organism evidence="8 9">
    <name type="scientific">Stieleria marina</name>
    <dbReference type="NCBI Taxonomy" id="1930275"/>
    <lineage>
        <taxon>Bacteria</taxon>
        <taxon>Pseudomonadati</taxon>
        <taxon>Planctomycetota</taxon>
        <taxon>Planctomycetia</taxon>
        <taxon>Pirellulales</taxon>
        <taxon>Pirellulaceae</taxon>
        <taxon>Stieleria</taxon>
    </lineage>
</organism>
<name>A0A517NN82_9BACT</name>
<evidence type="ECO:0000313" key="9">
    <source>
        <dbReference type="Proteomes" id="UP000319817"/>
    </source>
</evidence>
<gene>
    <name evidence="8" type="primary">pstC_1</name>
    <name evidence="8" type="ORF">K239x_05250</name>
</gene>
<feature type="transmembrane region" description="Helical" evidence="5">
    <location>
        <begin position="289"/>
        <end position="312"/>
    </location>
</feature>
<dbReference type="Pfam" id="PF00528">
    <property type="entry name" value="BPD_transp_1"/>
    <property type="match status" value="1"/>
</dbReference>
<dbReference type="EMBL" id="CP036526">
    <property type="protein sequence ID" value="QDT08585.1"/>
    <property type="molecule type" value="Genomic_DNA"/>
</dbReference>
<keyword evidence="6" id="KW-0592">Phosphate transport</keyword>
<dbReference type="OrthoDB" id="9785113at2"/>
<dbReference type="PANTHER" id="PTHR42727">
    <property type="entry name" value="PHOSPHATE TRANSPORT SYSTEM PERMEASE PROTEIN"/>
    <property type="match status" value="1"/>
</dbReference>